<dbReference type="GO" id="GO:0043139">
    <property type="term" value="F:5'-3' DNA helicase activity"/>
    <property type="evidence" value="ECO:0007669"/>
    <property type="project" value="UniProtKB-EC"/>
</dbReference>
<dbReference type="EMBL" id="FNYH01000004">
    <property type="protein sequence ID" value="SEI57321.1"/>
    <property type="molecule type" value="Genomic_DNA"/>
</dbReference>
<sequence length="465" mass="52047">MHAQHSLMPTAAHPSKTPLYSMESEQSVLGALLIDEEVWEQVQEKISSHEFYRLEHRQIYQAIADLISAQKAVDLITVFDYLKNKQQDEQIGGMNYLSALIENTPSVRNISAYADIIHEYYLVRSLLKAANEIADQAANYNNASAETLLNEAERRIFALNEQKSQQNKALGMSELLASTINRLDELYRLKGGLTGLGTGFDELDRMTSGLQAGELAIIAGRPSMGKTTFAMNLVENALLHTSAPVVVFSLEMPAEQLMMRMFSSLGRIDQTRVRTGQLEDNDWPKITSVMNMLQGKPLFVDASAGLSPNDLFTRTRRIAREQGQNPALIMVDYLQLMQVPGAESRTAEISEISRALKSLAKEFKCPVVALSQLSRKVEERVNKRPMMSDLRESGAIEQDADLIAFVYRDEVYNKDNPENKGLAEIIIGKQRNGPTGTVHLVFCGQFTRFDNLADESLQDYAQAYQ</sequence>
<dbReference type="InterPro" id="IPR007694">
    <property type="entry name" value="DNA_helicase_DnaB-like_C"/>
</dbReference>
<comment type="function">
    <text evidence="12">The main replicative DNA helicase, it participates in initiation and elongation during chromosome replication. Travels ahead of the DNA replisome, separating dsDNA into templates for DNA synthesis. A processive ATP-dependent 5'-3' DNA helicase it has DNA-dependent ATPase activity.</text>
</comment>
<dbReference type="Pfam" id="PF00772">
    <property type="entry name" value="DnaB"/>
    <property type="match status" value="1"/>
</dbReference>
<evidence type="ECO:0000259" key="14">
    <source>
        <dbReference type="PROSITE" id="PS51199"/>
    </source>
</evidence>
<evidence type="ECO:0000313" key="15">
    <source>
        <dbReference type="EMBL" id="SEI57321.1"/>
    </source>
</evidence>
<evidence type="ECO:0000256" key="8">
    <source>
        <dbReference type="ARBA" id="ARBA00023125"/>
    </source>
</evidence>
<keyword evidence="13" id="KW-0175">Coiled coil</keyword>
<dbReference type="PROSITE" id="PS51199">
    <property type="entry name" value="SF4_HELICASE"/>
    <property type="match status" value="1"/>
</dbReference>
<keyword evidence="16" id="KW-1185">Reference proteome</keyword>
<dbReference type="Gene3D" id="1.10.860.10">
    <property type="entry name" value="DNAb Helicase, Chain A"/>
    <property type="match status" value="1"/>
</dbReference>
<dbReference type="InterPro" id="IPR027417">
    <property type="entry name" value="P-loop_NTPase"/>
</dbReference>
<comment type="catalytic activity">
    <reaction evidence="10 12">
        <text>ATP + H2O = ADP + phosphate + H(+)</text>
        <dbReference type="Rhea" id="RHEA:13065"/>
        <dbReference type="ChEBI" id="CHEBI:15377"/>
        <dbReference type="ChEBI" id="CHEBI:15378"/>
        <dbReference type="ChEBI" id="CHEBI:30616"/>
        <dbReference type="ChEBI" id="CHEBI:43474"/>
        <dbReference type="ChEBI" id="CHEBI:456216"/>
        <dbReference type="EC" id="5.6.2.3"/>
    </reaction>
</comment>
<feature type="coiled-coil region" evidence="13">
    <location>
        <begin position="126"/>
        <end position="169"/>
    </location>
</feature>
<dbReference type="InterPro" id="IPR007692">
    <property type="entry name" value="DNA_helicase_DnaB"/>
</dbReference>
<keyword evidence="6 12" id="KW-0347">Helicase</keyword>
<evidence type="ECO:0000256" key="9">
    <source>
        <dbReference type="ARBA" id="ARBA00023235"/>
    </source>
</evidence>
<evidence type="ECO:0000256" key="3">
    <source>
        <dbReference type="ARBA" id="ARBA00022705"/>
    </source>
</evidence>
<gene>
    <name evidence="15" type="ORF">SAMN05421831_104164</name>
</gene>
<accession>A0A1H6RNJ5</accession>
<proteinExistence type="inferred from homology"/>
<evidence type="ECO:0000256" key="6">
    <source>
        <dbReference type="ARBA" id="ARBA00022806"/>
    </source>
</evidence>
<dbReference type="RefSeq" id="WP_093309034.1">
    <property type="nucleotide sequence ID" value="NZ_FNYH01000004.1"/>
</dbReference>
<dbReference type="GO" id="GO:0005829">
    <property type="term" value="C:cytosol"/>
    <property type="evidence" value="ECO:0007669"/>
    <property type="project" value="TreeGrafter"/>
</dbReference>
<dbReference type="InterPro" id="IPR007693">
    <property type="entry name" value="DNA_helicase_DnaB-like_N"/>
</dbReference>
<dbReference type="FunFam" id="3.40.50.300:FF:000076">
    <property type="entry name" value="Replicative DNA helicase"/>
    <property type="match status" value="1"/>
</dbReference>
<evidence type="ECO:0000313" key="16">
    <source>
        <dbReference type="Proteomes" id="UP000242999"/>
    </source>
</evidence>
<organism evidence="15 16">
    <name type="scientific">Allopseudospirillum japonicum</name>
    <dbReference type="NCBI Taxonomy" id="64971"/>
    <lineage>
        <taxon>Bacteria</taxon>
        <taxon>Pseudomonadati</taxon>
        <taxon>Pseudomonadota</taxon>
        <taxon>Gammaproteobacteria</taxon>
        <taxon>Oceanospirillales</taxon>
        <taxon>Oceanospirillaceae</taxon>
        <taxon>Allopseudospirillum</taxon>
    </lineage>
</organism>
<dbReference type="OrthoDB" id="9773982at2"/>
<dbReference type="GO" id="GO:1990077">
    <property type="term" value="C:primosome complex"/>
    <property type="evidence" value="ECO:0007669"/>
    <property type="project" value="UniProtKB-UniRule"/>
</dbReference>
<dbReference type="NCBIfam" id="NF004384">
    <property type="entry name" value="PRK05748.1"/>
    <property type="match status" value="1"/>
</dbReference>
<keyword evidence="4 12" id="KW-0547">Nucleotide-binding</keyword>
<comment type="similarity">
    <text evidence="1 12">Belongs to the helicase family. DnaB subfamily.</text>
</comment>
<keyword evidence="5 12" id="KW-0378">Hydrolase</keyword>
<dbReference type="CDD" id="cd00984">
    <property type="entry name" value="DnaB_C"/>
    <property type="match status" value="1"/>
</dbReference>
<evidence type="ECO:0000256" key="7">
    <source>
        <dbReference type="ARBA" id="ARBA00022840"/>
    </source>
</evidence>
<dbReference type="Pfam" id="PF03796">
    <property type="entry name" value="DnaB_C"/>
    <property type="match status" value="1"/>
</dbReference>
<dbReference type="Proteomes" id="UP000242999">
    <property type="component" value="Unassembled WGS sequence"/>
</dbReference>
<dbReference type="PANTHER" id="PTHR30153">
    <property type="entry name" value="REPLICATIVE DNA HELICASE DNAB"/>
    <property type="match status" value="1"/>
</dbReference>
<dbReference type="GO" id="GO:0042802">
    <property type="term" value="F:identical protein binding"/>
    <property type="evidence" value="ECO:0007669"/>
    <property type="project" value="UniProtKB-ARBA"/>
</dbReference>
<dbReference type="PANTHER" id="PTHR30153:SF2">
    <property type="entry name" value="REPLICATIVE DNA HELICASE"/>
    <property type="match status" value="1"/>
</dbReference>
<keyword evidence="8 12" id="KW-0238">DNA-binding</keyword>
<dbReference type="GO" id="GO:0016887">
    <property type="term" value="F:ATP hydrolysis activity"/>
    <property type="evidence" value="ECO:0007669"/>
    <property type="project" value="RHEA"/>
</dbReference>
<dbReference type="AlphaFoldDB" id="A0A1H6RNJ5"/>
<evidence type="ECO:0000256" key="12">
    <source>
        <dbReference type="RuleBase" id="RU362085"/>
    </source>
</evidence>
<keyword evidence="2 12" id="KW-0639">Primosome</keyword>
<evidence type="ECO:0000256" key="13">
    <source>
        <dbReference type="SAM" id="Coils"/>
    </source>
</evidence>
<dbReference type="NCBIfam" id="TIGR00665">
    <property type="entry name" value="DnaB"/>
    <property type="match status" value="1"/>
</dbReference>
<dbReference type="GO" id="GO:0003677">
    <property type="term" value="F:DNA binding"/>
    <property type="evidence" value="ECO:0007669"/>
    <property type="project" value="UniProtKB-UniRule"/>
</dbReference>
<evidence type="ECO:0000256" key="5">
    <source>
        <dbReference type="ARBA" id="ARBA00022801"/>
    </source>
</evidence>
<evidence type="ECO:0000256" key="11">
    <source>
        <dbReference type="NCBIfam" id="TIGR00665"/>
    </source>
</evidence>
<dbReference type="GO" id="GO:0006269">
    <property type="term" value="P:DNA replication, synthesis of primer"/>
    <property type="evidence" value="ECO:0007669"/>
    <property type="project" value="UniProtKB-UniRule"/>
</dbReference>
<evidence type="ECO:0000256" key="2">
    <source>
        <dbReference type="ARBA" id="ARBA00022515"/>
    </source>
</evidence>
<evidence type="ECO:0000256" key="1">
    <source>
        <dbReference type="ARBA" id="ARBA00008428"/>
    </source>
</evidence>
<dbReference type="EC" id="5.6.2.3" evidence="11 12"/>
<dbReference type="SUPFAM" id="SSF52540">
    <property type="entry name" value="P-loop containing nucleoside triphosphate hydrolases"/>
    <property type="match status" value="1"/>
</dbReference>
<dbReference type="Gene3D" id="3.40.50.300">
    <property type="entry name" value="P-loop containing nucleotide triphosphate hydrolases"/>
    <property type="match status" value="1"/>
</dbReference>
<evidence type="ECO:0000256" key="10">
    <source>
        <dbReference type="ARBA" id="ARBA00048954"/>
    </source>
</evidence>
<feature type="domain" description="SF4 helicase" evidence="14">
    <location>
        <begin position="189"/>
        <end position="456"/>
    </location>
</feature>
<dbReference type="InterPro" id="IPR016136">
    <property type="entry name" value="DNA_helicase_N/primase_C"/>
</dbReference>
<dbReference type="SUPFAM" id="SSF48024">
    <property type="entry name" value="N-terminal domain of DnaB helicase"/>
    <property type="match status" value="1"/>
</dbReference>
<name>A0A1H6RNJ5_9GAMM</name>
<reference evidence="16" key="1">
    <citation type="submission" date="2016-10" db="EMBL/GenBank/DDBJ databases">
        <authorList>
            <person name="Varghese N."/>
            <person name="Submissions S."/>
        </authorList>
    </citation>
    <scope>NUCLEOTIDE SEQUENCE [LARGE SCALE GENOMIC DNA]</scope>
    <source>
        <strain evidence="16">DSM 7165</strain>
    </source>
</reference>
<keyword evidence="9" id="KW-0413">Isomerase</keyword>
<keyword evidence="3 12" id="KW-0235">DNA replication</keyword>
<keyword evidence="7 12" id="KW-0067">ATP-binding</keyword>
<evidence type="ECO:0000256" key="4">
    <source>
        <dbReference type="ARBA" id="ARBA00022741"/>
    </source>
</evidence>
<protein>
    <recommendedName>
        <fullName evidence="11 12">Replicative DNA helicase</fullName>
        <ecNumber evidence="11 12">5.6.2.3</ecNumber>
    </recommendedName>
</protein>
<dbReference type="InterPro" id="IPR036185">
    <property type="entry name" value="DNA_heli_DnaB-like_N_sf"/>
</dbReference>
<dbReference type="GO" id="GO:0005524">
    <property type="term" value="F:ATP binding"/>
    <property type="evidence" value="ECO:0007669"/>
    <property type="project" value="UniProtKB-UniRule"/>
</dbReference>
<dbReference type="STRING" id="64971.SAMN05421831_104164"/>